<dbReference type="GO" id="GO:0016323">
    <property type="term" value="C:basolateral plasma membrane"/>
    <property type="evidence" value="ECO:0007669"/>
    <property type="project" value="TreeGrafter"/>
</dbReference>
<evidence type="ECO:0000256" key="2">
    <source>
        <dbReference type="ARBA" id="ARBA00022737"/>
    </source>
</evidence>
<keyword evidence="1" id="KW-0433">Leucine-rich repeat</keyword>
<dbReference type="GO" id="GO:0045211">
    <property type="term" value="C:postsynaptic membrane"/>
    <property type="evidence" value="ECO:0007669"/>
    <property type="project" value="TreeGrafter"/>
</dbReference>
<dbReference type="InterPro" id="IPR036034">
    <property type="entry name" value="PDZ_sf"/>
</dbReference>
<comment type="caution">
    <text evidence="6">The sequence shown here is derived from an EMBL/GenBank/DDBJ whole genome shotgun (WGS) entry which is preliminary data.</text>
</comment>
<keyword evidence="2" id="KW-0677">Repeat</keyword>
<feature type="region of interest" description="Disordered" evidence="3">
    <location>
        <begin position="364"/>
        <end position="387"/>
    </location>
</feature>
<dbReference type="GO" id="GO:0045197">
    <property type="term" value="P:establishment or maintenance of epithelial cell apical/basal polarity"/>
    <property type="evidence" value="ECO:0007669"/>
    <property type="project" value="TreeGrafter"/>
</dbReference>
<gene>
    <name evidence="6" type="ORF">LOD99_16034</name>
</gene>
<keyword evidence="4" id="KW-1133">Transmembrane helix</keyword>
<feature type="compositionally biased region" description="Polar residues" evidence="3">
    <location>
        <begin position="421"/>
        <end position="431"/>
    </location>
</feature>
<dbReference type="GO" id="GO:0005912">
    <property type="term" value="C:adherens junction"/>
    <property type="evidence" value="ECO:0007669"/>
    <property type="project" value="TreeGrafter"/>
</dbReference>
<evidence type="ECO:0000256" key="4">
    <source>
        <dbReference type="SAM" id="Phobius"/>
    </source>
</evidence>
<dbReference type="Pfam" id="PF00595">
    <property type="entry name" value="PDZ"/>
    <property type="match status" value="1"/>
</dbReference>
<dbReference type="SMART" id="SM00364">
    <property type="entry name" value="LRR_BAC"/>
    <property type="match status" value="8"/>
</dbReference>
<evidence type="ECO:0000256" key="1">
    <source>
        <dbReference type="ARBA" id="ARBA00022614"/>
    </source>
</evidence>
<dbReference type="InterPro" id="IPR055414">
    <property type="entry name" value="LRR_R13L4/SHOC2-like"/>
</dbReference>
<dbReference type="SMART" id="SM00369">
    <property type="entry name" value="LRR_TYP"/>
    <property type="match status" value="8"/>
</dbReference>
<dbReference type="SMART" id="SM00228">
    <property type="entry name" value="PDZ"/>
    <property type="match status" value="1"/>
</dbReference>
<dbReference type="GO" id="GO:0098968">
    <property type="term" value="P:neurotransmitter receptor transport postsynaptic membrane to endosome"/>
    <property type="evidence" value="ECO:0007669"/>
    <property type="project" value="TreeGrafter"/>
</dbReference>
<dbReference type="PANTHER" id="PTHR23119:SF50">
    <property type="entry name" value="PDZ DOMAIN-CONTAINING PROTEIN"/>
    <property type="match status" value="1"/>
</dbReference>
<proteinExistence type="predicted"/>
<dbReference type="Pfam" id="PF23598">
    <property type="entry name" value="LRR_14"/>
    <property type="match status" value="1"/>
</dbReference>
<dbReference type="GO" id="GO:0043113">
    <property type="term" value="P:receptor clustering"/>
    <property type="evidence" value="ECO:0007669"/>
    <property type="project" value="TreeGrafter"/>
</dbReference>
<sequence>MESGLAQYFNKCENMIKHILITFPIAITHVFIACLFVYLLSNLLILEARDNNLTDLPRSLISLTLLKRLDIGNNQLTFLSPVIGHLTSLEELWVDSNNLKSLPRDMCYLSNLKFLEVSKNRLECLPSEIDGWTSLTDLHLSDNYIQSLPEAICTLNNMNNLQVNNNHLNSLPKGIGRMRYLEELSVADNKIKDIPYSIGSLKHLINLNIDNNDLIEVTTEISGCLSLGILSVRNNYIQTLPREIAFLSNLVVVNISGNRLKYMPFTLTRLKKLLALWIIENQTRPLIEMEPKELENGEKVLTCFLFPQGTPIELEEMYSRGKLSSDNDSFATDVFSELPHNSSIVFDVVESTSRMDNYPKDIYTRQQPKRFSRNSESPYATLPALTPDSERFPSRAYYATKYGKIQTADCKNIHQSNAYSHISEDSQSNPSIDRHKYGSLGAGSKSSFNSEGISNNGYASSNSSHKFPVNETVKTDLNVAQTLPRICEPHLCATQDFSHSNNGCLFSKQFSCSNSDHSHHVSHRTQLSPCATFCNDDRHLDLVSPPISCPDTSNRHFNHQSKSRMSRQHDNSIANQNQIYEAIIEYDPDYLNRDDTLSPCKPLPVPHSVDAYYSDIGMNMQGGYEKLLKEMNIPSDPNSIQALLQLSAHLANQNLANTNTFKSHGANNNRYPGDLQRYADKGHYSDGGVTHSRFNLGYSTRHGNVSHSSEKLDCNTYRCPSPLYNIPSSLPRYGTNNLITEYLVPDCTVSHSCTPNTEISSMADVATADSGISSVKTDTYAPSLLYPHNNNNNNKQESCLPNQLSTQSLESNDSDVYRISLSKQQTLEFSVVERMCENNNNGIFISQIHSDHSSGCYDKLRQGDRILEINGLRLENSTQEETMKIFNLAIGSIELKLKKGQLSTLL</sequence>
<dbReference type="InterPro" id="IPR032675">
    <property type="entry name" value="LRR_dom_sf"/>
</dbReference>
<dbReference type="InterPro" id="IPR003591">
    <property type="entry name" value="Leu-rich_rpt_typical-subtyp"/>
</dbReference>
<dbReference type="GO" id="GO:0098609">
    <property type="term" value="P:cell-cell adhesion"/>
    <property type="evidence" value="ECO:0007669"/>
    <property type="project" value="TreeGrafter"/>
</dbReference>
<dbReference type="GO" id="GO:0019901">
    <property type="term" value="F:protein kinase binding"/>
    <property type="evidence" value="ECO:0007669"/>
    <property type="project" value="TreeGrafter"/>
</dbReference>
<dbReference type="Gene3D" id="2.30.42.10">
    <property type="match status" value="1"/>
</dbReference>
<keyword evidence="4" id="KW-0812">Transmembrane</keyword>
<dbReference type="CDD" id="cd00136">
    <property type="entry name" value="PDZ_canonical"/>
    <property type="match status" value="1"/>
</dbReference>
<dbReference type="EMBL" id="JAKMXF010000133">
    <property type="protein sequence ID" value="KAI6656730.1"/>
    <property type="molecule type" value="Genomic_DNA"/>
</dbReference>
<dbReference type="PROSITE" id="PS51450">
    <property type="entry name" value="LRR"/>
    <property type="match status" value="1"/>
</dbReference>
<feature type="transmembrane region" description="Helical" evidence="4">
    <location>
        <begin position="20"/>
        <end position="40"/>
    </location>
</feature>
<protein>
    <recommendedName>
        <fullName evidence="5">PDZ domain-containing protein</fullName>
    </recommendedName>
</protein>
<dbReference type="InterPro" id="IPR001478">
    <property type="entry name" value="PDZ"/>
</dbReference>
<dbReference type="GO" id="GO:0098887">
    <property type="term" value="P:neurotransmitter receptor transport, endosome to postsynaptic membrane"/>
    <property type="evidence" value="ECO:0007669"/>
    <property type="project" value="TreeGrafter"/>
</dbReference>
<dbReference type="InterPro" id="IPR001611">
    <property type="entry name" value="Leu-rich_rpt"/>
</dbReference>
<accession>A0AAV7K6X3</accession>
<dbReference type="Proteomes" id="UP001165289">
    <property type="component" value="Unassembled WGS sequence"/>
</dbReference>
<feature type="domain" description="PDZ" evidence="5">
    <location>
        <begin position="816"/>
        <end position="901"/>
    </location>
</feature>
<keyword evidence="4" id="KW-0472">Membrane</keyword>
<name>A0AAV7K6X3_9METZ</name>
<evidence type="ECO:0000256" key="3">
    <source>
        <dbReference type="SAM" id="MobiDB-lite"/>
    </source>
</evidence>
<dbReference type="AlphaFoldDB" id="A0AAV7K6X3"/>
<evidence type="ECO:0000259" key="5">
    <source>
        <dbReference type="PROSITE" id="PS50106"/>
    </source>
</evidence>
<organism evidence="6 7">
    <name type="scientific">Oopsacas minuta</name>
    <dbReference type="NCBI Taxonomy" id="111878"/>
    <lineage>
        <taxon>Eukaryota</taxon>
        <taxon>Metazoa</taxon>
        <taxon>Porifera</taxon>
        <taxon>Hexactinellida</taxon>
        <taxon>Hexasterophora</taxon>
        <taxon>Lyssacinosida</taxon>
        <taxon>Leucopsacidae</taxon>
        <taxon>Oopsacas</taxon>
    </lineage>
</organism>
<dbReference type="InterPro" id="IPR050614">
    <property type="entry name" value="Synaptic_Scaffolding_LAP-MAGUK"/>
</dbReference>
<dbReference type="Gene3D" id="3.80.10.10">
    <property type="entry name" value="Ribonuclease Inhibitor"/>
    <property type="match status" value="1"/>
</dbReference>
<dbReference type="PROSITE" id="PS50106">
    <property type="entry name" value="PDZ"/>
    <property type="match status" value="1"/>
</dbReference>
<keyword evidence="7" id="KW-1185">Reference proteome</keyword>
<reference evidence="6 7" key="1">
    <citation type="journal article" date="2023" name="BMC Biol.">
        <title>The compact genome of the sponge Oopsacas minuta (Hexactinellida) is lacking key metazoan core genes.</title>
        <authorList>
            <person name="Santini S."/>
            <person name="Schenkelaars Q."/>
            <person name="Jourda C."/>
            <person name="Duchesne M."/>
            <person name="Belahbib H."/>
            <person name="Rocher C."/>
            <person name="Selva M."/>
            <person name="Riesgo A."/>
            <person name="Vervoort M."/>
            <person name="Leys S.P."/>
            <person name="Kodjabachian L."/>
            <person name="Le Bivic A."/>
            <person name="Borchiellini C."/>
            <person name="Claverie J.M."/>
            <person name="Renard E."/>
        </authorList>
    </citation>
    <scope>NUCLEOTIDE SEQUENCE [LARGE SCALE GENOMIC DNA]</scope>
    <source>
        <strain evidence="6">SPO-2</strain>
    </source>
</reference>
<evidence type="ECO:0000313" key="6">
    <source>
        <dbReference type="EMBL" id="KAI6656730.1"/>
    </source>
</evidence>
<dbReference type="SUPFAM" id="SSF50156">
    <property type="entry name" value="PDZ domain-like"/>
    <property type="match status" value="1"/>
</dbReference>
<dbReference type="PANTHER" id="PTHR23119">
    <property type="entry name" value="DISCS LARGE"/>
    <property type="match status" value="1"/>
</dbReference>
<evidence type="ECO:0000313" key="7">
    <source>
        <dbReference type="Proteomes" id="UP001165289"/>
    </source>
</evidence>
<dbReference type="SUPFAM" id="SSF52058">
    <property type="entry name" value="L domain-like"/>
    <property type="match status" value="1"/>
</dbReference>
<feature type="region of interest" description="Disordered" evidence="3">
    <location>
        <begin position="421"/>
        <end position="445"/>
    </location>
</feature>